<dbReference type="PATRIC" id="fig|66430.4.peg.4513"/>
<sequence>MTTAIAPSARVLCTVEAAAELLSLGRSTVYELMAAGELPFVKVGRARRIRRTDVDAFAAQLPPQPV</sequence>
<dbReference type="InterPro" id="IPR010093">
    <property type="entry name" value="SinI_DNA-bd"/>
</dbReference>
<dbReference type="AlphaFoldDB" id="A0A0J6XSX1"/>
<dbReference type="Proteomes" id="UP000035932">
    <property type="component" value="Unassembled WGS sequence"/>
</dbReference>
<dbReference type="RefSeq" id="WP_030152660.1">
    <property type="nucleotide sequence ID" value="NZ_JBHYYZ010000024.1"/>
</dbReference>
<dbReference type="InterPro" id="IPR009061">
    <property type="entry name" value="DNA-bd_dom_put_sf"/>
</dbReference>
<accession>A0A0J6XSX1</accession>
<comment type="caution">
    <text evidence="2">The sequence shown here is derived from an EMBL/GenBank/DDBJ whole genome shotgun (WGS) entry which is preliminary data.</text>
</comment>
<dbReference type="STRING" id="66430.ACS04_10635"/>
<evidence type="ECO:0000259" key="1">
    <source>
        <dbReference type="Pfam" id="PF12728"/>
    </source>
</evidence>
<feature type="domain" description="Helix-turn-helix" evidence="1">
    <location>
        <begin position="12"/>
        <end position="60"/>
    </location>
</feature>
<protein>
    <recommendedName>
        <fullName evidence="1">Helix-turn-helix domain-containing protein</fullName>
    </recommendedName>
</protein>
<evidence type="ECO:0000313" key="3">
    <source>
        <dbReference type="Proteomes" id="UP000035932"/>
    </source>
</evidence>
<dbReference type="Pfam" id="PF12728">
    <property type="entry name" value="HTH_17"/>
    <property type="match status" value="1"/>
</dbReference>
<dbReference type="SUPFAM" id="SSF46955">
    <property type="entry name" value="Putative DNA-binding domain"/>
    <property type="match status" value="1"/>
</dbReference>
<proteinExistence type="predicted"/>
<reference evidence="2 3" key="1">
    <citation type="submission" date="2015-06" db="EMBL/GenBank/DDBJ databases">
        <title>Recapitulation of the evolution of biosynthetic gene clusters reveals hidden chemical diversity on bacterial genomes.</title>
        <authorList>
            <person name="Cruz-Morales P."/>
            <person name="Martinez-Guerrero C."/>
            <person name="Morales-Escalante M.A."/>
            <person name="Yanez-Guerra L.A."/>
            <person name="Kopp J.F."/>
            <person name="Feldmann J."/>
            <person name="Ramos-Aboites H.E."/>
            <person name="Barona-Gomez F."/>
        </authorList>
    </citation>
    <scope>NUCLEOTIDE SEQUENCE [LARGE SCALE GENOMIC DNA]</scope>
    <source>
        <strain evidence="2 3">ATCC 31245</strain>
    </source>
</reference>
<dbReference type="GO" id="GO:0003677">
    <property type="term" value="F:DNA binding"/>
    <property type="evidence" value="ECO:0007669"/>
    <property type="project" value="InterPro"/>
</dbReference>
<organism evidence="2 3">
    <name type="scientific">Streptomyces roseus</name>
    <dbReference type="NCBI Taxonomy" id="66430"/>
    <lineage>
        <taxon>Bacteria</taxon>
        <taxon>Bacillati</taxon>
        <taxon>Actinomycetota</taxon>
        <taxon>Actinomycetes</taxon>
        <taxon>Kitasatosporales</taxon>
        <taxon>Streptomycetaceae</taxon>
        <taxon>Streptomyces</taxon>
    </lineage>
</organism>
<gene>
    <name evidence="2" type="ORF">ACS04_10635</name>
</gene>
<dbReference type="EMBL" id="LFML01000040">
    <property type="protein sequence ID" value="KMO97863.1"/>
    <property type="molecule type" value="Genomic_DNA"/>
</dbReference>
<keyword evidence="3" id="KW-1185">Reference proteome</keyword>
<dbReference type="InterPro" id="IPR041657">
    <property type="entry name" value="HTH_17"/>
</dbReference>
<dbReference type="NCBIfam" id="TIGR01764">
    <property type="entry name" value="excise"/>
    <property type="match status" value="1"/>
</dbReference>
<dbReference type="OrthoDB" id="1093249at2"/>
<evidence type="ECO:0000313" key="2">
    <source>
        <dbReference type="EMBL" id="KMO97863.1"/>
    </source>
</evidence>
<name>A0A0J6XSX1_9ACTN</name>